<dbReference type="WBParaSite" id="ES5_v2.g28740.t1">
    <property type="protein sequence ID" value="ES5_v2.g28740.t1"/>
    <property type="gene ID" value="ES5_v2.g28740"/>
</dbReference>
<name>A0AC34GGQ5_9BILA</name>
<evidence type="ECO:0000313" key="2">
    <source>
        <dbReference type="WBParaSite" id="ES5_v2.g28740.t1"/>
    </source>
</evidence>
<organism evidence="1 2">
    <name type="scientific">Panagrolaimus sp. ES5</name>
    <dbReference type="NCBI Taxonomy" id="591445"/>
    <lineage>
        <taxon>Eukaryota</taxon>
        <taxon>Metazoa</taxon>
        <taxon>Ecdysozoa</taxon>
        <taxon>Nematoda</taxon>
        <taxon>Chromadorea</taxon>
        <taxon>Rhabditida</taxon>
        <taxon>Tylenchina</taxon>
        <taxon>Panagrolaimomorpha</taxon>
        <taxon>Panagrolaimoidea</taxon>
        <taxon>Panagrolaimidae</taxon>
        <taxon>Panagrolaimus</taxon>
    </lineage>
</organism>
<evidence type="ECO:0000313" key="1">
    <source>
        <dbReference type="Proteomes" id="UP000887579"/>
    </source>
</evidence>
<sequence>MEGPAVVFSSATYLWTSSIKLYDRRKNQNVIVLWIYMYLQHLSNNISVCCLENLVDHQAAERMIPADFQILYSLFTVVAHLWMLLKIYIIVWLGVNHETHDVLVLLIDGLMLLVMFLVALRGL</sequence>
<reference evidence="2" key="1">
    <citation type="submission" date="2022-11" db="UniProtKB">
        <authorList>
            <consortium name="WormBaseParasite"/>
        </authorList>
    </citation>
    <scope>IDENTIFICATION</scope>
</reference>
<dbReference type="Proteomes" id="UP000887579">
    <property type="component" value="Unplaced"/>
</dbReference>
<accession>A0AC34GGQ5</accession>
<protein>
    <submittedName>
        <fullName evidence="2">Uncharacterized protein</fullName>
    </submittedName>
</protein>
<proteinExistence type="predicted"/>